<dbReference type="InParanoid" id="F8PGK5"/>
<protein>
    <submittedName>
        <fullName evidence="1">Uncharacterized protein</fullName>
    </submittedName>
</protein>
<dbReference type="AlphaFoldDB" id="F8PGK5"/>
<sequence>MKAVDCAWRVTDKVQIAWCDESGAIVSYSSAVLSIGDFVDMGFTFDISTTRNASGLHKICAHLNIEHVLQLAKAAEFAKRKAVHADIHLLPQIKLAKKQRFNGDSGNSLQPGITDASRANYGTPPTPHYENENTTVHKSIPVVSENVPEQAPALQSSATLGDGTITETVAKTNDHTDTELVAIDKAQLAIISVVPFGVNTASAARNVIDNLSFPNGGKYCCYPNEECWGDIRASRWQSAYKAQEKTPKPFTDVYDARKVFKPKSKMDYYGATNLQMGNTVLMEAYIKCYCLKSDIDKLTPVNKCPWRERKVYFELKMTRWRLRKTSNISISEYFKMCASHVACPTVFQALYFGKNCLRPTLVDVSTTELFHSNVSPSAVIYEPYLVLNANYVDTEDDKFRGRSDNKEESEVAITPIAAQDCTCFETVTRTYLLLRWPIQ</sequence>
<name>F8PGK5_SERL3</name>
<dbReference type="EMBL" id="GL945474">
    <property type="protein sequence ID" value="EGO04349.1"/>
    <property type="molecule type" value="Genomic_DNA"/>
</dbReference>
<gene>
    <name evidence="1" type="ORF">SERLA73DRAFT_148898</name>
</gene>
<organism evidence="2">
    <name type="scientific">Serpula lacrymans var. lacrymans (strain S7.3)</name>
    <name type="common">Dry rot fungus</name>
    <dbReference type="NCBI Taxonomy" id="936435"/>
    <lineage>
        <taxon>Eukaryota</taxon>
        <taxon>Fungi</taxon>
        <taxon>Dikarya</taxon>
        <taxon>Basidiomycota</taxon>
        <taxon>Agaricomycotina</taxon>
        <taxon>Agaricomycetes</taxon>
        <taxon>Agaricomycetidae</taxon>
        <taxon>Boletales</taxon>
        <taxon>Coniophorineae</taxon>
        <taxon>Serpulaceae</taxon>
        <taxon>Serpula</taxon>
    </lineage>
</organism>
<dbReference type="Proteomes" id="UP000008063">
    <property type="component" value="Unassembled WGS sequence"/>
</dbReference>
<keyword evidence="2" id="KW-1185">Reference proteome</keyword>
<evidence type="ECO:0000313" key="1">
    <source>
        <dbReference type="EMBL" id="EGO04349.1"/>
    </source>
</evidence>
<reference evidence="2" key="1">
    <citation type="journal article" date="2011" name="Science">
        <title>The plant cell wall-decomposing machinery underlies the functional diversity of forest fungi.</title>
        <authorList>
            <person name="Eastwood D.C."/>
            <person name="Floudas D."/>
            <person name="Binder M."/>
            <person name="Majcherczyk A."/>
            <person name="Schneider P."/>
            <person name="Aerts A."/>
            <person name="Asiegbu F.O."/>
            <person name="Baker S.E."/>
            <person name="Barry K."/>
            <person name="Bendiksby M."/>
            <person name="Blumentritt M."/>
            <person name="Coutinho P.M."/>
            <person name="Cullen D."/>
            <person name="de Vries R.P."/>
            <person name="Gathman A."/>
            <person name="Goodell B."/>
            <person name="Henrissat B."/>
            <person name="Ihrmark K."/>
            <person name="Kauserud H."/>
            <person name="Kohler A."/>
            <person name="LaButti K."/>
            <person name="Lapidus A."/>
            <person name="Lavin J.L."/>
            <person name="Lee Y.-H."/>
            <person name="Lindquist E."/>
            <person name="Lilly W."/>
            <person name="Lucas S."/>
            <person name="Morin E."/>
            <person name="Murat C."/>
            <person name="Oguiza J.A."/>
            <person name="Park J."/>
            <person name="Pisabarro A.G."/>
            <person name="Riley R."/>
            <person name="Rosling A."/>
            <person name="Salamov A."/>
            <person name="Schmidt O."/>
            <person name="Schmutz J."/>
            <person name="Skrede I."/>
            <person name="Stenlid J."/>
            <person name="Wiebenga A."/>
            <person name="Xie X."/>
            <person name="Kuees U."/>
            <person name="Hibbett D.S."/>
            <person name="Hoffmeister D."/>
            <person name="Hoegberg N."/>
            <person name="Martin F."/>
            <person name="Grigoriev I.V."/>
            <person name="Watkinson S.C."/>
        </authorList>
    </citation>
    <scope>NUCLEOTIDE SEQUENCE [LARGE SCALE GENOMIC DNA]</scope>
    <source>
        <strain evidence="2">strain S7.3</strain>
    </source>
</reference>
<dbReference type="HOGENOM" id="CLU_624316_0_0_1"/>
<proteinExistence type="predicted"/>
<dbReference type="OrthoDB" id="3066210at2759"/>
<accession>F8PGK5</accession>
<evidence type="ECO:0000313" key="2">
    <source>
        <dbReference type="Proteomes" id="UP000008063"/>
    </source>
</evidence>